<dbReference type="GO" id="GO:0009399">
    <property type="term" value="P:nitrogen fixation"/>
    <property type="evidence" value="ECO:0007669"/>
    <property type="project" value="InterPro"/>
</dbReference>
<dbReference type="EMBL" id="FCOI02000003">
    <property type="protein sequence ID" value="SAK50352.1"/>
    <property type="molecule type" value="Genomic_DNA"/>
</dbReference>
<dbReference type="Pfam" id="PF04891">
    <property type="entry name" value="NifQ"/>
    <property type="match status" value="1"/>
</dbReference>
<protein>
    <submittedName>
        <fullName evidence="1">Hydrogenase</fullName>
    </submittedName>
</protein>
<name>A0A157ZXS2_9BURK</name>
<dbReference type="AlphaFoldDB" id="A0A157ZXS2"/>
<proteinExistence type="predicted"/>
<keyword evidence="2" id="KW-1185">Reference proteome</keyword>
<dbReference type="InterPro" id="IPR006975">
    <property type="entry name" value="NifQ"/>
</dbReference>
<evidence type="ECO:0000313" key="2">
    <source>
        <dbReference type="Proteomes" id="UP000054624"/>
    </source>
</evidence>
<evidence type="ECO:0000313" key="1">
    <source>
        <dbReference type="EMBL" id="SAK50352.1"/>
    </source>
</evidence>
<dbReference type="GO" id="GO:0030151">
    <property type="term" value="F:molybdenum ion binding"/>
    <property type="evidence" value="ECO:0007669"/>
    <property type="project" value="InterPro"/>
</dbReference>
<sequence length="206" mass="23043">MNAPARALLAYATHPDSPDTVLFARLIGARLESDDLLLLGLDARELPALIGRHFPGAAIGHARVATLATPHWEFVRDLRGLLMWHDRTAARHRQDALCLATIIAAASLRPDHLWRDLGLSGRDDVTGMLARHYPDLIARNVTNMRWKKFLAQEVARARRRADLRAGLPGMRGFRFLLSGQPITPASPFVARPSDFLRVSSRAWRRP</sequence>
<dbReference type="STRING" id="1777137.AWB76_01454"/>
<gene>
    <name evidence="1" type="ORF">AWB76_01454</name>
</gene>
<dbReference type="Proteomes" id="UP000054624">
    <property type="component" value="Unassembled WGS sequence"/>
</dbReference>
<organism evidence="1 2">
    <name type="scientific">Caballeronia temeraria</name>
    <dbReference type="NCBI Taxonomy" id="1777137"/>
    <lineage>
        <taxon>Bacteria</taxon>
        <taxon>Pseudomonadati</taxon>
        <taxon>Pseudomonadota</taxon>
        <taxon>Betaproteobacteria</taxon>
        <taxon>Burkholderiales</taxon>
        <taxon>Burkholderiaceae</taxon>
        <taxon>Caballeronia</taxon>
    </lineage>
</organism>
<accession>A0A157ZXS2</accession>
<reference evidence="2" key="1">
    <citation type="submission" date="2016-01" db="EMBL/GenBank/DDBJ databases">
        <authorList>
            <person name="Peeters Charlotte."/>
        </authorList>
    </citation>
    <scope>NUCLEOTIDE SEQUENCE [LARGE SCALE GENOMIC DNA]</scope>
</reference>